<evidence type="ECO:0000313" key="1">
    <source>
        <dbReference type="EMBL" id="GGB32867.1"/>
    </source>
</evidence>
<reference evidence="1" key="2">
    <citation type="submission" date="2020-09" db="EMBL/GenBank/DDBJ databases">
        <authorList>
            <person name="Sun Q."/>
            <person name="Zhou Y."/>
        </authorList>
    </citation>
    <scope>NUCLEOTIDE SEQUENCE</scope>
    <source>
        <strain evidence="1">CGMCC 1.15454</strain>
    </source>
</reference>
<comment type="caution">
    <text evidence="1">The sequence shown here is derived from an EMBL/GenBank/DDBJ whole genome shotgun (WGS) entry which is preliminary data.</text>
</comment>
<dbReference type="Gene3D" id="3.90.20.10">
    <property type="match status" value="1"/>
</dbReference>
<name>A0A9W5TUX8_9BACI</name>
<evidence type="ECO:0000313" key="2">
    <source>
        <dbReference type="Proteomes" id="UP000621492"/>
    </source>
</evidence>
<dbReference type="SUPFAM" id="SSF57997">
    <property type="entry name" value="Tropomyosin"/>
    <property type="match status" value="1"/>
</dbReference>
<sequence length="137" mass="15833">MEKEDKIIGMLEAITERLDSMDKRFDGIDARFGEVDKRFDGMDSRFSEADKRMEGFEQKLEMQGETLKEHGQILRALRTGQEHLKAEIDGMKISNAKEFGSLKEALDDHSVKLELVREDTWANKVDIHRIKTTMGMK</sequence>
<gene>
    <name evidence="1" type="ORF">GCM10011409_07880</name>
</gene>
<dbReference type="AlphaFoldDB" id="A0A9W5TUX8"/>
<dbReference type="RefSeq" id="WP_188724708.1">
    <property type="nucleotide sequence ID" value="NZ_BMJD01000003.1"/>
</dbReference>
<organism evidence="1 2">
    <name type="scientific">Lentibacillus populi</name>
    <dbReference type="NCBI Taxonomy" id="1827502"/>
    <lineage>
        <taxon>Bacteria</taxon>
        <taxon>Bacillati</taxon>
        <taxon>Bacillota</taxon>
        <taxon>Bacilli</taxon>
        <taxon>Bacillales</taxon>
        <taxon>Bacillaceae</taxon>
        <taxon>Lentibacillus</taxon>
    </lineage>
</organism>
<keyword evidence="2" id="KW-1185">Reference proteome</keyword>
<proteinExistence type="predicted"/>
<protein>
    <submittedName>
        <fullName evidence="1">Uncharacterized protein</fullName>
    </submittedName>
</protein>
<dbReference type="EMBL" id="BMJD01000003">
    <property type="protein sequence ID" value="GGB32867.1"/>
    <property type="molecule type" value="Genomic_DNA"/>
</dbReference>
<reference evidence="1" key="1">
    <citation type="journal article" date="2014" name="Int. J. Syst. Evol. Microbiol.">
        <title>Complete genome sequence of Corynebacterium casei LMG S-19264T (=DSM 44701T), isolated from a smear-ripened cheese.</title>
        <authorList>
            <consortium name="US DOE Joint Genome Institute (JGI-PGF)"/>
            <person name="Walter F."/>
            <person name="Albersmeier A."/>
            <person name="Kalinowski J."/>
            <person name="Ruckert C."/>
        </authorList>
    </citation>
    <scope>NUCLEOTIDE SEQUENCE</scope>
    <source>
        <strain evidence="1">CGMCC 1.15454</strain>
    </source>
</reference>
<dbReference type="Proteomes" id="UP000621492">
    <property type="component" value="Unassembled WGS sequence"/>
</dbReference>
<accession>A0A9W5TUX8</accession>